<accession>A0A816RIH0</accession>
<reference evidence="1" key="1">
    <citation type="submission" date="2021-01" db="EMBL/GenBank/DDBJ databases">
        <authorList>
            <consortium name="Genoscope - CEA"/>
            <person name="William W."/>
        </authorList>
    </citation>
    <scope>NUCLEOTIDE SEQUENCE</scope>
</reference>
<dbReference type="Proteomes" id="UP001295469">
    <property type="component" value="Chromosome C01"/>
</dbReference>
<protein>
    <submittedName>
        <fullName evidence="1">(rape) hypothetical protein</fullName>
    </submittedName>
</protein>
<dbReference type="AlphaFoldDB" id="A0A816RIH0"/>
<sequence length="180" mass="20179">MFGSRLQCSHVRQQHQVAEISSENEASTNGNIDEAKVVTSLIRNVEKDGQKRSDAIDRQVIGSEVPQKLVLNKMKSGLFQSKEHERDAEEVLDFGSAHALFDELTQRASNCIASPTSSDVTTATTLAPAVSLASLVYSDKASVKSMEMFTRDTFATKVVEHENVYVRMRRRLHHQQRWST</sequence>
<evidence type="ECO:0000313" key="1">
    <source>
        <dbReference type="EMBL" id="CAF2070838.1"/>
    </source>
</evidence>
<name>A0A816RIH0_BRANA</name>
<gene>
    <name evidence="1" type="ORF">DARMORV10_C01P17460.1</name>
</gene>
<dbReference type="EMBL" id="HG994365">
    <property type="protein sequence ID" value="CAF2070838.1"/>
    <property type="molecule type" value="Genomic_DNA"/>
</dbReference>
<organism evidence="1">
    <name type="scientific">Brassica napus</name>
    <name type="common">Rape</name>
    <dbReference type="NCBI Taxonomy" id="3708"/>
    <lineage>
        <taxon>Eukaryota</taxon>
        <taxon>Viridiplantae</taxon>
        <taxon>Streptophyta</taxon>
        <taxon>Embryophyta</taxon>
        <taxon>Tracheophyta</taxon>
        <taxon>Spermatophyta</taxon>
        <taxon>Magnoliopsida</taxon>
        <taxon>eudicotyledons</taxon>
        <taxon>Gunneridae</taxon>
        <taxon>Pentapetalae</taxon>
        <taxon>rosids</taxon>
        <taxon>malvids</taxon>
        <taxon>Brassicales</taxon>
        <taxon>Brassicaceae</taxon>
        <taxon>Brassiceae</taxon>
        <taxon>Brassica</taxon>
    </lineage>
</organism>
<proteinExistence type="predicted"/>